<dbReference type="EMBL" id="QPJK01000007">
    <property type="protein sequence ID" value="RCW68769.1"/>
    <property type="molecule type" value="Genomic_DNA"/>
</dbReference>
<dbReference type="Pfam" id="PF13458">
    <property type="entry name" value="Peripla_BP_6"/>
    <property type="match status" value="1"/>
</dbReference>
<dbReference type="PANTHER" id="PTHR30483">
    <property type="entry name" value="LEUCINE-SPECIFIC-BINDING PROTEIN"/>
    <property type="match status" value="1"/>
</dbReference>
<dbReference type="InterPro" id="IPR028082">
    <property type="entry name" value="Peripla_BP_I"/>
</dbReference>
<dbReference type="OrthoDB" id="8522748at2"/>
<feature type="chain" id="PRO_5016918828" evidence="3">
    <location>
        <begin position="30"/>
        <end position="397"/>
    </location>
</feature>
<name>A0A368XMJ3_9BURK</name>
<evidence type="ECO:0000256" key="2">
    <source>
        <dbReference type="ARBA" id="ARBA00022729"/>
    </source>
</evidence>
<accession>A0A368XMJ3</accession>
<gene>
    <name evidence="5" type="ORF">DES41_107291</name>
</gene>
<evidence type="ECO:0000313" key="6">
    <source>
        <dbReference type="Proteomes" id="UP000252884"/>
    </source>
</evidence>
<reference evidence="5 6" key="1">
    <citation type="submission" date="2018-07" db="EMBL/GenBank/DDBJ databases">
        <title>Genomic Encyclopedia of Type Strains, Phase IV (KMG-IV): sequencing the most valuable type-strain genomes for metagenomic binning, comparative biology and taxonomic classification.</title>
        <authorList>
            <person name="Goeker M."/>
        </authorList>
    </citation>
    <scope>NUCLEOTIDE SEQUENCE [LARGE SCALE GENOMIC DNA]</scope>
    <source>
        <strain evidence="5 6">DSM 21634</strain>
    </source>
</reference>
<dbReference type="InterPro" id="IPR028081">
    <property type="entry name" value="Leu-bd"/>
</dbReference>
<dbReference type="Proteomes" id="UP000252884">
    <property type="component" value="Unassembled WGS sequence"/>
</dbReference>
<comment type="similarity">
    <text evidence="1">Belongs to the leucine-binding protein family.</text>
</comment>
<evidence type="ECO:0000256" key="1">
    <source>
        <dbReference type="ARBA" id="ARBA00010062"/>
    </source>
</evidence>
<dbReference type="AlphaFoldDB" id="A0A368XMJ3"/>
<dbReference type="RefSeq" id="WP_114470290.1">
    <property type="nucleotide sequence ID" value="NZ_QPJK01000007.1"/>
</dbReference>
<dbReference type="CDD" id="cd06359">
    <property type="entry name" value="PBP1_Nba-like"/>
    <property type="match status" value="1"/>
</dbReference>
<sequence>MPAPIRLATLRHTGLFLTLALAAAAPALAADPIKVGLALDISGPFAAGGAETRDAINLAIKLLDGKLGGYPAEFLQADTAGSPDQAKQVVDRFIQQNKIDFFTGPTPSNVALAVGPALFAAKVPFITSNPGPSQYAGAQCNPYFFGQSYQNDTWDEAAGQWATDKGLKSSFIVAPNYPAGRDHLTGYKRLYKGEVVAEVYTKVGQLDYAAELAQIRAAKPQAVYFFLPGAMGINFIKQFVAAGLSRDIQLVTGPASADEDTIAAVGEPMLGLFSTSQYSHDVPNPANQKFVAEFRKAYKRYPTFYAAQAYDAVMAMDAAARDTKGNVKDRAAVLKALKAANFQSIRGPFKYGNNNFPVQDYYLRVIGKDAEGNITNKTLSTPLKGYQDAYHQLCKMK</sequence>
<protein>
    <submittedName>
        <fullName evidence="5">Amino acid/amide ABC transporter substrate-binding protein (HAAT family)</fullName>
    </submittedName>
</protein>
<comment type="caution">
    <text evidence="5">The sequence shown here is derived from an EMBL/GenBank/DDBJ whole genome shotgun (WGS) entry which is preliminary data.</text>
</comment>
<organism evidence="5 6">
    <name type="scientific">Pseudorhodoferax soli</name>
    <dbReference type="NCBI Taxonomy" id="545864"/>
    <lineage>
        <taxon>Bacteria</taxon>
        <taxon>Pseudomonadati</taxon>
        <taxon>Pseudomonadota</taxon>
        <taxon>Betaproteobacteria</taxon>
        <taxon>Burkholderiales</taxon>
        <taxon>Comamonadaceae</taxon>
    </lineage>
</organism>
<dbReference type="Gene3D" id="3.40.50.2300">
    <property type="match status" value="2"/>
</dbReference>
<dbReference type="PANTHER" id="PTHR30483:SF6">
    <property type="entry name" value="PERIPLASMIC BINDING PROTEIN OF ABC TRANSPORTER FOR NATURAL AMINO ACIDS"/>
    <property type="match status" value="1"/>
</dbReference>
<dbReference type="InterPro" id="IPR051010">
    <property type="entry name" value="BCAA_transport"/>
</dbReference>
<proteinExistence type="inferred from homology"/>
<evidence type="ECO:0000256" key="3">
    <source>
        <dbReference type="SAM" id="SignalP"/>
    </source>
</evidence>
<evidence type="ECO:0000313" key="5">
    <source>
        <dbReference type="EMBL" id="RCW68769.1"/>
    </source>
</evidence>
<keyword evidence="2 3" id="KW-0732">Signal</keyword>
<keyword evidence="6" id="KW-1185">Reference proteome</keyword>
<feature type="domain" description="Leucine-binding protein" evidence="4">
    <location>
        <begin position="32"/>
        <end position="367"/>
    </location>
</feature>
<dbReference type="SUPFAM" id="SSF53822">
    <property type="entry name" value="Periplasmic binding protein-like I"/>
    <property type="match status" value="1"/>
</dbReference>
<evidence type="ECO:0000259" key="4">
    <source>
        <dbReference type="Pfam" id="PF13458"/>
    </source>
</evidence>
<feature type="signal peptide" evidence="3">
    <location>
        <begin position="1"/>
        <end position="29"/>
    </location>
</feature>